<accession>A0ACC0BLF3</accession>
<comment type="caution">
    <text evidence="1">The sequence shown here is derived from an EMBL/GenBank/DDBJ whole genome shotgun (WGS) entry which is preliminary data.</text>
</comment>
<organism evidence="1 2">
    <name type="scientific">Catharanthus roseus</name>
    <name type="common">Madagascar periwinkle</name>
    <name type="synonym">Vinca rosea</name>
    <dbReference type="NCBI Taxonomy" id="4058"/>
    <lineage>
        <taxon>Eukaryota</taxon>
        <taxon>Viridiplantae</taxon>
        <taxon>Streptophyta</taxon>
        <taxon>Embryophyta</taxon>
        <taxon>Tracheophyta</taxon>
        <taxon>Spermatophyta</taxon>
        <taxon>Magnoliopsida</taxon>
        <taxon>eudicotyledons</taxon>
        <taxon>Gunneridae</taxon>
        <taxon>Pentapetalae</taxon>
        <taxon>asterids</taxon>
        <taxon>lamiids</taxon>
        <taxon>Gentianales</taxon>
        <taxon>Apocynaceae</taxon>
        <taxon>Rauvolfioideae</taxon>
        <taxon>Vinceae</taxon>
        <taxon>Catharanthinae</taxon>
        <taxon>Catharanthus</taxon>
    </lineage>
</organism>
<sequence>MMDADNAIKVSENGAGYENGVHDQLLPILDEHVVMEKHNGDPAYNSDVEELVANFGDVTELNDVETSGFSAQQFTEGSTILAEGNALESSKELETKESAELKNEKQQKFLGKTKNGKLSGSKNASGSLTKKSNDARDVLTTSGISNGTTAAESRPKQSLGLKSKSKSFNNRQAADNNSKPVTDATDAKHAKQTADADSEQPENHSDKTKLKGLKKSTSSKTDEGTESSSPTSGDAKARRVGALPHYNFSFKCDERAEKRREFYSKLEEKIHAKEVEKNNMQAKTKETQEAEIKMLRKTLMFKATPMPSFYQEPPPPKAELKKIPTTRAKSPKLGRRKSSPTSVSGEESEVRTRPGRLSLDDKPSQNTPAKGSPVVNIKKPVRKSLPKLPSEKTNLSNEKKKVSSRKTSLSNETSENAAPQENPSEELSGTVAEIIKEEVTREVEPGQNQAGAVDTESIVEAQEETTLMNQSIAVAH</sequence>
<reference evidence="2" key="1">
    <citation type="journal article" date="2023" name="Nat. Plants">
        <title>Single-cell RNA sequencing provides a high-resolution roadmap for understanding the multicellular compartmentation of specialized metabolism.</title>
        <authorList>
            <person name="Sun S."/>
            <person name="Shen X."/>
            <person name="Li Y."/>
            <person name="Li Y."/>
            <person name="Wang S."/>
            <person name="Li R."/>
            <person name="Zhang H."/>
            <person name="Shen G."/>
            <person name="Guo B."/>
            <person name="Wei J."/>
            <person name="Xu J."/>
            <person name="St-Pierre B."/>
            <person name="Chen S."/>
            <person name="Sun C."/>
        </authorList>
    </citation>
    <scope>NUCLEOTIDE SEQUENCE [LARGE SCALE GENOMIC DNA]</scope>
</reference>
<proteinExistence type="predicted"/>
<dbReference type="EMBL" id="CM044703">
    <property type="protein sequence ID" value="KAI5673404.1"/>
    <property type="molecule type" value="Genomic_DNA"/>
</dbReference>
<name>A0ACC0BLF3_CATRO</name>
<evidence type="ECO:0000313" key="1">
    <source>
        <dbReference type="EMBL" id="KAI5673404.1"/>
    </source>
</evidence>
<dbReference type="Proteomes" id="UP001060085">
    <property type="component" value="Linkage Group LG03"/>
</dbReference>
<evidence type="ECO:0000313" key="2">
    <source>
        <dbReference type="Proteomes" id="UP001060085"/>
    </source>
</evidence>
<gene>
    <name evidence="1" type="ORF">M9H77_13768</name>
</gene>
<keyword evidence="2" id="KW-1185">Reference proteome</keyword>
<protein>
    <submittedName>
        <fullName evidence="1">Uncharacterized protein</fullName>
    </submittedName>
</protein>